<evidence type="ECO:0000313" key="4">
    <source>
        <dbReference type="Proteomes" id="UP001597145"/>
    </source>
</evidence>
<evidence type="ECO:0000259" key="2">
    <source>
        <dbReference type="Pfam" id="PF04909"/>
    </source>
</evidence>
<reference evidence="4" key="1">
    <citation type="journal article" date="2019" name="Int. J. Syst. Evol. Microbiol.">
        <title>The Global Catalogue of Microorganisms (GCM) 10K type strain sequencing project: providing services to taxonomists for standard genome sequencing and annotation.</title>
        <authorList>
            <consortium name="The Broad Institute Genomics Platform"/>
            <consortium name="The Broad Institute Genome Sequencing Center for Infectious Disease"/>
            <person name="Wu L."/>
            <person name="Ma J."/>
        </authorList>
    </citation>
    <scope>NUCLEOTIDE SEQUENCE [LARGE SCALE GENOMIC DNA]</scope>
    <source>
        <strain evidence="4">JCM 12165</strain>
    </source>
</reference>
<dbReference type="PANTHER" id="PTHR21240">
    <property type="entry name" value="2-AMINO-3-CARBOXYLMUCONATE-6-SEMIALDEHYDE DECARBOXYLASE"/>
    <property type="match status" value="1"/>
</dbReference>
<name>A0ABW4FPZ9_9PSEU</name>
<organism evidence="3 4">
    <name type="scientific">Pseudonocardia aurantiaca</name>
    <dbReference type="NCBI Taxonomy" id="75290"/>
    <lineage>
        <taxon>Bacteria</taxon>
        <taxon>Bacillati</taxon>
        <taxon>Actinomycetota</taxon>
        <taxon>Actinomycetes</taxon>
        <taxon>Pseudonocardiales</taxon>
        <taxon>Pseudonocardiaceae</taxon>
        <taxon>Pseudonocardia</taxon>
    </lineage>
</organism>
<dbReference type="EMBL" id="JBHUCP010000014">
    <property type="protein sequence ID" value="MFD1531716.1"/>
    <property type="molecule type" value="Genomic_DNA"/>
</dbReference>
<dbReference type="InterPro" id="IPR032465">
    <property type="entry name" value="ACMSD"/>
</dbReference>
<protein>
    <submittedName>
        <fullName evidence="3">Amidohydrolase family protein</fullName>
    </submittedName>
</protein>
<dbReference type="Gene3D" id="3.20.20.140">
    <property type="entry name" value="Metal-dependent hydrolases"/>
    <property type="match status" value="1"/>
</dbReference>
<comment type="caution">
    <text evidence="3">The sequence shown here is derived from an EMBL/GenBank/DDBJ whole genome shotgun (WGS) entry which is preliminary data.</text>
</comment>
<dbReference type="RefSeq" id="WP_343979865.1">
    <property type="nucleotide sequence ID" value="NZ_BAAAJG010000011.1"/>
</dbReference>
<evidence type="ECO:0000256" key="1">
    <source>
        <dbReference type="ARBA" id="ARBA00023239"/>
    </source>
</evidence>
<accession>A0ABW4FPZ9</accession>
<feature type="domain" description="Amidohydrolase-related" evidence="2">
    <location>
        <begin position="12"/>
        <end position="324"/>
    </location>
</feature>
<dbReference type="Pfam" id="PF04909">
    <property type="entry name" value="Amidohydro_2"/>
    <property type="match status" value="1"/>
</dbReference>
<dbReference type="InterPro" id="IPR032466">
    <property type="entry name" value="Metal_Hydrolase"/>
</dbReference>
<keyword evidence="1" id="KW-0456">Lyase</keyword>
<proteinExistence type="predicted"/>
<dbReference type="Proteomes" id="UP001597145">
    <property type="component" value="Unassembled WGS sequence"/>
</dbReference>
<gene>
    <name evidence="3" type="ORF">ACFSCY_19985</name>
</gene>
<dbReference type="SUPFAM" id="SSF51556">
    <property type="entry name" value="Metallo-dependent hydrolases"/>
    <property type="match status" value="1"/>
</dbReference>
<dbReference type="InterPro" id="IPR006680">
    <property type="entry name" value="Amidohydro-rel"/>
</dbReference>
<keyword evidence="4" id="KW-1185">Reference proteome</keyword>
<dbReference type="PANTHER" id="PTHR21240:SF28">
    <property type="entry name" value="ISO-OROTATE DECARBOXYLASE (EUROFUNG)"/>
    <property type="match status" value="1"/>
</dbReference>
<evidence type="ECO:0000313" key="3">
    <source>
        <dbReference type="EMBL" id="MFD1531716.1"/>
    </source>
</evidence>
<sequence>MAGVGPTRTPLVDVHAHFLTDHYVQEAKDAGHLHPDGMPGWPTWNAAQHLELMDQWGIATSILSISSPGVSFGDPTATRTLARHVNDTAAEIRRAHPDRFGHFASLPLPDVDAALEELAYAIDQLGSDGVATESNVDGSYLGDPRYEPLLAELDRRRTPVFVHPTSPPNYQAVSLGRPRPMLEFIFDTTRTVSDLVFNGRLQRYPNIPWIFTHGGGTLPLLTQRMELFRSVFGAGSTTDVTDPVGPIPEQIGRLWFDMAGTPFPYQIPALTTAFGNERLLYGSDYCWTPAAGTTSQVDSVDAAPQPDGDTWRALTTRNAQRLFPRLDDLS</sequence>